<evidence type="ECO:0000259" key="7">
    <source>
        <dbReference type="Pfam" id="PF07980"/>
    </source>
</evidence>
<dbReference type="CDD" id="cd08977">
    <property type="entry name" value="SusD"/>
    <property type="match status" value="1"/>
</dbReference>
<evidence type="ECO:0000256" key="5">
    <source>
        <dbReference type="ARBA" id="ARBA00023237"/>
    </source>
</evidence>
<keyword evidence="10" id="KW-1185">Reference proteome</keyword>
<dbReference type="Pfam" id="PF07980">
    <property type="entry name" value="SusD_RagB"/>
    <property type="match status" value="1"/>
</dbReference>
<evidence type="ECO:0000256" key="4">
    <source>
        <dbReference type="ARBA" id="ARBA00023136"/>
    </source>
</evidence>
<dbReference type="InterPro" id="IPR033985">
    <property type="entry name" value="SusD-like_N"/>
</dbReference>
<comment type="caution">
    <text evidence="9">The sequence shown here is derived from an EMBL/GenBank/DDBJ whole genome shotgun (WGS) entry which is preliminary data.</text>
</comment>
<evidence type="ECO:0000256" key="2">
    <source>
        <dbReference type="ARBA" id="ARBA00006275"/>
    </source>
</evidence>
<evidence type="ECO:0000259" key="8">
    <source>
        <dbReference type="Pfam" id="PF14322"/>
    </source>
</evidence>
<dbReference type="Gene3D" id="1.25.40.900">
    <property type="match status" value="1"/>
</dbReference>
<dbReference type="Gene3D" id="2.20.20.130">
    <property type="match status" value="1"/>
</dbReference>
<dbReference type="SUPFAM" id="SSF48452">
    <property type="entry name" value="TPR-like"/>
    <property type="match status" value="1"/>
</dbReference>
<comment type="similarity">
    <text evidence="2">Belongs to the SusD family.</text>
</comment>
<evidence type="ECO:0000313" key="9">
    <source>
        <dbReference type="EMBL" id="PHN03388.1"/>
    </source>
</evidence>
<evidence type="ECO:0000256" key="1">
    <source>
        <dbReference type="ARBA" id="ARBA00004442"/>
    </source>
</evidence>
<name>A0A2D0N4R6_FLAN2</name>
<dbReference type="InterPro" id="IPR011990">
    <property type="entry name" value="TPR-like_helical_dom_sf"/>
</dbReference>
<reference evidence="9 10" key="1">
    <citation type="submission" date="2017-10" db="EMBL/GenBank/DDBJ databases">
        <title>The draft genome sequence of Lewinella nigricans NBRC 102662.</title>
        <authorList>
            <person name="Wang K."/>
        </authorList>
    </citation>
    <scope>NUCLEOTIDE SEQUENCE [LARGE SCALE GENOMIC DNA]</scope>
    <source>
        <strain evidence="9 10">NBRC 102662</strain>
    </source>
</reference>
<dbReference type="GO" id="GO:0009279">
    <property type="term" value="C:cell outer membrane"/>
    <property type="evidence" value="ECO:0007669"/>
    <property type="project" value="UniProtKB-SubCell"/>
</dbReference>
<dbReference type="Proteomes" id="UP000223913">
    <property type="component" value="Unassembled WGS sequence"/>
</dbReference>
<organism evidence="9 10">
    <name type="scientific">Flavilitoribacter nigricans (strain ATCC 23147 / DSM 23189 / NBRC 102662 / NCIMB 1420 / SS-2)</name>
    <name type="common">Lewinella nigricans</name>
    <dbReference type="NCBI Taxonomy" id="1122177"/>
    <lineage>
        <taxon>Bacteria</taxon>
        <taxon>Pseudomonadati</taxon>
        <taxon>Bacteroidota</taxon>
        <taxon>Saprospiria</taxon>
        <taxon>Saprospirales</taxon>
        <taxon>Lewinellaceae</taxon>
        <taxon>Flavilitoribacter</taxon>
    </lineage>
</organism>
<dbReference type="RefSeq" id="WP_099153225.1">
    <property type="nucleotide sequence ID" value="NZ_PDUD01000032.1"/>
</dbReference>
<dbReference type="Gene3D" id="1.25.40.390">
    <property type="match status" value="1"/>
</dbReference>
<sequence>MKRIILALLIVSSFLVSCDQNLDLKPFNALETEVALQTPSDFTNAVRGVYSSMRGGSYYGGWYISTPDILADNLIISSEGRTSKQSIHYWNYSGNNTWGLLWDQAYRTIYRANAILENLENLDEGDFRNNIEGEALALRALSHFDMARVYAKFPQDGASDMGIPYVTSTDVTLVPERPTVQETYDNILADFQRAKDLIADNNGDGRLGADAVNGLLSRVYLYIQDYDGTINAASAALRSDPSVGSIDLFPGIWTDATDEGVAFKIRHTEADGTSIGVEYSQTGTTGVRSEYVAAYDFFQLYQENDIRTTTYFSTTPFADKLFNHIAKYFGRETGSLNVVDTKVLRWAEVYLNRAEAYAEKGMDAEALADLDVVRSQRYTDFTSGNETGQALKDAIQLERRLELAFEGHRFFDLKRQGLPVDRSNFGDLADGTGVTLPADALLLPADDPRFQLPIPQAELNANPNMQQNPGY</sequence>
<evidence type="ECO:0000256" key="6">
    <source>
        <dbReference type="SAM" id="SignalP"/>
    </source>
</evidence>
<proteinExistence type="inferred from homology"/>
<keyword evidence="5" id="KW-0998">Cell outer membrane</keyword>
<dbReference type="EMBL" id="PDUD01000032">
    <property type="protein sequence ID" value="PHN03388.1"/>
    <property type="molecule type" value="Genomic_DNA"/>
</dbReference>
<feature type="signal peptide" evidence="6">
    <location>
        <begin position="1"/>
        <end position="18"/>
    </location>
</feature>
<keyword evidence="3 6" id="KW-0732">Signal</keyword>
<dbReference type="AlphaFoldDB" id="A0A2D0N4R6"/>
<protein>
    <submittedName>
        <fullName evidence="9">RagB/SusD family nutrient uptake outer membrane protein</fullName>
    </submittedName>
</protein>
<dbReference type="InterPro" id="IPR012944">
    <property type="entry name" value="SusD_RagB_dom"/>
</dbReference>
<dbReference type="OrthoDB" id="621570at2"/>
<evidence type="ECO:0000313" key="10">
    <source>
        <dbReference type="Proteomes" id="UP000223913"/>
    </source>
</evidence>
<accession>A0A2D0N4R6</accession>
<feature type="domain" description="SusD-like N-terminal" evidence="8">
    <location>
        <begin position="22"/>
        <end position="221"/>
    </location>
</feature>
<gene>
    <name evidence="9" type="ORF">CRP01_27275</name>
</gene>
<feature type="domain" description="RagB/SusD" evidence="7">
    <location>
        <begin position="286"/>
        <end position="471"/>
    </location>
</feature>
<evidence type="ECO:0000256" key="3">
    <source>
        <dbReference type="ARBA" id="ARBA00022729"/>
    </source>
</evidence>
<keyword evidence="4" id="KW-0472">Membrane</keyword>
<comment type="subcellular location">
    <subcellularLocation>
        <location evidence="1">Cell outer membrane</location>
    </subcellularLocation>
</comment>
<dbReference type="PROSITE" id="PS51257">
    <property type="entry name" value="PROKAR_LIPOPROTEIN"/>
    <property type="match status" value="1"/>
</dbReference>
<dbReference type="Pfam" id="PF14322">
    <property type="entry name" value="SusD-like_3"/>
    <property type="match status" value="1"/>
</dbReference>
<feature type="chain" id="PRO_5012745323" evidence="6">
    <location>
        <begin position="19"/>
        <end position="471"/>
    </location>
</feature>